<accession>A0A0C9V0E7</accession>
<gene>
    <name evidence="1" type="ORF">M422DRAFT_80194</name>
</gene>
<dbReference type="Gene3D" id="1.10.340.70">
    <property type="match status" value="1"/>
</dbReference>
<dbReference type="Proteomes" id="UP000054279">
    <property type="component" value="Unassembled WGS sequence"/>
</dbReference>
<name>A0A0C9V0E7_SPHS4</name>
<feature type="non-terminal residue" evidence="1">
    <location>
        <position position="134"/>
    </location>
</feature>
<evidence type="ECO:0000313" key="2">
    <source>
        <dbReference type="Proteomes" id="UP000054279"/>
    </source>
</evidence>
<sequence>GDGGDWSVQPEWEGKKGLVNNVFGIEDDGELIALRERFREDPWFLEIVDYLVGNTKSLSVRERRRLHHKAAGFWLEDGKLWRASTKATDRTAKTECIPCAEGIQKARTAHEANGHFAWDHTRLHLQDTYFWPTL</sequence>
<dbReference type="AlphaFoldDB" id="A0A0C9V0E7"/>
<dbReference type="HOGENOM" id="CLU_132418_0_0_1"/>
<evidence type="ECO:0000313" key="1">
    <source>
        <dbReference type="EMBL" id="KIJ35102.1"/>
    </source>
</evidence>
<proteinExistence type="predicted"/>
<dbReference type="EMBL" id="KN837192">
    <property type="protein sequence ID" value="KIJ35102.1"/>
    <property type="molecule type" value="Genomic_DNA"/>
</dbReference>
<organism evidence="1 2">
    <name type="scientific">Sphaerobolus stellatus (strain SS14)</name>
    <dbReference type="NCBI Taxonomy" id="990650"/>
    <lineage>
        <taxon>Eukaryota</taxon>
        <taxon>Fungi</taxon>
        <taxon>Dikarya</taxon>
        <taxon>Basidiomycota</taxon>
        <taxon>Agaricomycotina</taxon>
        <taxon>Agaricomycetes</taxon>
        <taxon>Phallomycetidae</taxon>
        <taxon>Geastrales</taxon>
        <taxon>Sphaerobolaceae</taxon>
        <taxon>Sphaerobolus</taxon>
    </lineage>
</organism>
<feature type="non-terminal residue" evidence="1">
    <location>
        <position position="1"/>
    </location>
</feature>
<keyword evidence="2" id="KW-1185">Reference proteome</keyword>
<dbReference type="OrthoDB" id="3234307at2759"/>
<reference evidence="1 2" key="1">
    <citation type="submission" date="2014-06" db="EMBL/GenBank/DDBJ databases">
        <title>Evolutionary Origins and Diversification of the Mycorrhizal Mutualists.</title>
        <authorList>
            <consortium name="DOE Joint Genome Institute"/>
            <consortium name="Mycorrhizal Genomics Consortium"/>
            <person name="Kohler A."/>
            <person name="Kuo A."/>
            <person name="Nagy L.G."/>
            <person name="Floudas D."/>
            <person name="Copeland A."/>
            <person name="Barry K.W."/>
            <person name="Cichocki N."/>
            <person name="Veneault-Fourrey C."/>
            <person name="LaButti K."/>
            <person name="Lindquist E.A."/>
            <person name="Lipzen A."/>
            <person name="Lundell T."/>
            <person name="Morin E."/>
            <person name="Murat C."/>
            <person name="Riley R."/>
            <person name="Ohm R."/>
            <person name="Sun H."/>
            <person name="Tunlid A."/>
            <person name="Henrissat B."/>
            <person name="Grigoriev I.V."/>
            <person name="Hibbett D.S."/>
            <person name="Martin F."/>
        </authorList>
    </citation>
    <scope>NUCLEOTIDE SEQUENCE [LARGE SCALE GENOMIC DNA]</scope>
    <source>
        <strain evidence="1 2">SS14</strain>
    </source>
</reference>
<protein>
    <submittedName>
        <fullName evidence="1">Unplaced genomic scaffold SPHSTscaffold_117, whole genome shotgun sequence</fullName>
    </submittedName>
</protein>